<dbReference type="KEGG" id="dli:dnl_50710"/>
<evidence type="ECO:0000313" key="4">
    <source>
        <dbReference type="Proteomes" id="UP000663720"/>
    </source>
</evidence>
<gene>
    <name evidence="3" type="ORF">dnl_50710</name>
</gene>
<feature type="region of interest" description="Disordered" evidence="1">
    <location>
        <begin position="73"/>
        <end position="131"/>
    </location>
</feature>
<keyword evidence="4" id="KW-1185">Reference proteome</keyword>
<name>A0A975BCI6_9BACT</name>
<protein>
    <submittedName>
        <fullName evidence="3">DUF4398</fullName>
    </submittedName>
</protein>
<evidence type="ECO:0000313" key="3">
    <source>
        <dbReference type="EMBL" id="QTA82689.1"/>
    </source>
</evidence>
<dbReference type="InterPro" id="IPR025511">
    <property type="entry name" value="DUF4398"/>
</dbReference>
<accession>A0A975BCI6</accession>
<feature type="domain" description="DUF4398" evidence="2">
    <location>
        <begin position="37"/>
        <end position="110"/>
    </location>
</feature>
<sequence>MLKLKAKQRFLSALIVVCFLIMSGCAGKGIELVAQNISNVEVMINQARQEQAETYAPLELKLAEESLEEAKEALKNKEPEIANRKAEMAKEHARVADARSRAEKAKKQTQNEEKNLNMLRDEIDRAQKVKE</sequence>
<dbReference type="Gene3D" id="1.20.1270.390">
    <property type="match status" value="1"/>
</dbReference>
<evidence type="ECO:0000256" key="1">
    <source>
        <dbReference type="SAM" id="MobiDB-lite"/>
    </source>
</evidence>
<organism evidence="3 4">
    <name type="scientific">Desulfonema limicola</name>
    <dbReference type="NCBI Taxonomy" id="45656"/>
    <lineage>
        <taxon>Bacteria</taxon>
        <taxon>Pseudomonadati</taxon>
        <taxon>Thermodesulfobacteriota</taxon>
        <taxon>Desulfobacteria</taxon>
        <taxon>Desulfobacterales</taxon>
        <taxon>Desulfococcaceae</taxon>
        <taxon>Desulfonema</taxon>
    </lineage>
</organism>
<dbReference type="AlphaFoldDB" id="A0A975BCI6"/>
<dbReference type="Pfam" id="PF14346">
    <property type="entry name" value="DUF4398"/>
    <property type="match status" value="1"/>
</dbReference>
<proteinExistence type="predicted"/>
<dbReference type="EMBL" id="CP061799">
    <property type="protein sequence ID" value="QTA82689.1"/>
    <property type="molecule type" value="Genomic_DNA"/>
</dbReference>
<dbReference type="RefSeq" id="WP_207688582.1">
    <property type="nucleotide sequence ID" value="NZ_CP061799.1"/>
</dbReference>
<reference evidence="3" key="1">
    <citation type="journal article" date="2021" name="Microb. Physiol.">
        <title>Proteogenomic Insights into the Physiology of Marine, Sulfate-Reducing, Filamentous Desulfonema limicola and Desulfonema magnum.</title>
        <authorList>
            <person name="Schnaars V."/>
            <person name="Wohlbrand L."/>
            <person name="Scheve S."/>
            <person name="Hinrichs C."/>
            <person name="Reinhardt R."/>
            <person name="Rabus R."/>
        </authorList>
    </citation>
    <scope>NUCLEOTIDE SEQUENCE</scope>
    <source>
        <strain evidence="3">5ac10</strain>
    </source>
</reference>
<dbReference type="Proteomes" id="UP000663720">
    <property type="component" value="Chromosome"/>
</dbReference>
<dbReference type="PROSITE" id="PS51257">
    <property type="entry name" value="PROKAR_LIPOPROTEIN"/>
    <property type="match status" value="1"/>
</dbReference>
<evidence type="ECO:0000259" key="2">
    <source>
        <dbReference type="Pfam" id="PF14346"/>
    </source>
</evidence>